<dbReference type="SUPFAM" id="SSF143120">
    <property type="entry name" value="YefM-like"/>
    <property type="match status" value="1"/>
</dbReference>
<dbReference type="EMBL" id="BSDP01000001">
    <property type="protein sequence ID" value="GLI27720.1"/>
    <property type="molecule type" value="Genomic_DNA"/>
</dbReference>
<gene>
    <name evidence="2" type="ORF">ARHIZOSPH14_19620</name>
</gene>
<protein>
    <recommendedName>
        <fullName evidence="4">Antitoxin</fullName>
    </recommendedName>
</protein>
<dbReference type="Proteomes" id="UP001144396">
    <property type="component" value="Unassembled WGS sequence"/>
</dbReference>
<evidence type="ECO:0008006" key="4">
    <source>
        <dbReference type="Google" id="ProtNLM"/>
    </source>
</evidence>
<accession>A0A9W6FPQ9</accession>
<reference evidence="2" key="1">
    <citation type="submission" date="2022-12" db="EMBL/GenBank/DDBJ databases">
        <title>Reference genome sequencing for broad-spectrum identification of bacterial and archaeal isolates by mass spectrometry.</title>
        <authorList>
            <person name="Sekiguchi Y."/>
            <person name="Tourlousse D.M."/>
        </authorList>
    </citation>
    <scope>NUCLEOTIDE SEQUENCE</scope>
    <source>
        <strain evidence="2">14</strain>
    </source>
</reference>
<evidence type="ECO:0000256" key="1">
    <source>
        <dbReference type="ARBA" id="ARBA00009981"/>
    </source>
</evidence>
<dbReference type="RefSeq" id="WP_281884492.1">
    <property type="nucleotide sequence ID" value="NZ_BSDP01000001.1"/>
</dbReference>
<dbReference type="NCBIfam" id="TIGR01552">
    <property type="entry name" value="phd_fam"/>
    <property type="match status" value="1"/>
</dbReference>
<sequence>MRTISQRELRNDSGAIMRALAAGESFQVTSRGEPVGVLTPADRTPLDELTLHRAGGPMRFPVGVTRDESALEALIALRGDR</sequence>
<organism evidence="2 3">
    <name type="scientific">Agromyces rhizosphaerae</name>
    <dbReference type="NCBI Taxonomy" id="88374"/>
    <lineage>
        <taxon>Bacteria</taxon>
        <taxon>Bacillati</taxon>
        <taxon>Actinomycetota</taxon>
        <taxon>Actinomycetes</taxon>
        <taxon>Micrococcales</taxon>
        <taxon>Microbacteriaceae</taxon>
        <taxon>Agromyces</taxon>
    </lineage>
</organism>
<evidence type="ECO:0000313" key="2">
    <source>
        <dbReference type="EMBL" id="GLI27720.1"/>
    </source>
</evidence>
<dbReference type="AlphaFoldDB" id="A0A9W6FPQ9"/>
<comment type="similarity">
    <text evidence="1">Belongs to the phD/YefM antitoxin family.</text>
</comment>
<keyword evidence="3" id="KW-1185">Reference proteome</keyword>
<dbReference type="Gene3D" id="3.40.1620.10">
    <property type="entry name" value="YefM-like domain"/>
    <property type="match status" value="1"/>
</dbReference>
<comment type="caution">
    <text evidence="2">The sequence shown here is derived from an EMBL/GenBank/DDBJ whole genome shotgun (WGS) entry which is preliminary data.</text>
</comment>
<dbReference type="InterPro" id="IPR036165">
    <property type="entry name" value="YefM-like_sf"/>
</dbReference>
<evidence type="ECO:0000313" key="3">
    <source>
        <dbReference type="Proteomes" id="UP001144396"/>
    </source>
</evidence>
<proteinExistence type="inferred from homology"/>
<name>A0A9W6FPQ9_9MICO</name>